<protein>
    <submittedName>
        <fullName evidence="2">Uncharacterized protein</fullName>
    </submittedName>
</protein>
<sequence length="124" mass="13218">MHIPTILASTVAISAAMAAAVKQEYNVGVAMMTYNGDESLPLNVPLGTLTTGKGYKITELEVARIYSSVEGVNAPKADQVTCQMYKDQWGTVPASKEFTAKKGALISTKPVPLGWILCRVNASK</sequence>
<reference evidence="3" key="1">
    <citation type="submission" date="2014-10" db="EMBL/GenBank/DDBJ databases">
        <authorList>
            <person name="King R."/>
        </authorList>
    </citation>
    <scope>NUCLEOTIDE SEQUENCE [LARGE SCALE GENOMIC DNA]</scope>
    <source>
        <strain evidence="3">A3/5</strain>
    </source>
</reference>
<evidence type="ECO:0000313" key="3">
    <source>
        <dbReference type="Proteomes" id="UP000245910"/>
    </source>
</evidence>
<dbReference type="RefSeq" id="XP_025583891.1">
    <property type="nucleotide sequence ID" value="XM_025732935.2"/>
</dbReference>
<accession>A0A2L2T5A0</accession>
<dbReference type="AlphaFoldDB" id="A0A2L2T5A0"/>
<keyword evidence="1" id="KW-0732">Signal</keyword>
<feature type="chain" id="PRO_5014682259" evidence="1">
    <location>
        <begin position="19"/>
        <end position="124"/>
    </location>
</feature>
<dbReference type="OrthoDB" id="4978187at2759"/>
<dbReference type="EMBL" id="LN649230">
    <property type="protein sequence ID" value="CEI60171.1"/>
    <property type="molecule type" value="Genomic_DNA"/>
</dbReference>
<organism evidence="2 3">
    <name type="scientific">Fusarium venenatum</name>
    <dbReference type="NCBI Taxonomy" id="56646"/>
    <lineage>
        <taxon>Eukaryota</taxon>
        <taxon>Fungi</taxon>
        <taxon>Dikarya</taxon>
        <taxon>Ascomycota</taxon>
        <taxon>Pezizomycotina</taxon>
        <taxon>Sordariomycetes</taxon>
        <taxon>Hypocreomycetidae</taxon>
        <taxon>Hypocreales</taxon>
        <taxon>Nectriaceae</taxon>
        <taxon>Fusarium</taxon>
    </lineage>
</organism>
<dbReference type="GeneID" id="37256246"/>
<feature type="signal peptide" evidence="1">
    <location>
        <begin position="1"/>
        <end position="18"/>
    </location>
</feature>
<evidence type="ECO:0000256" key="1">
    <source>
        <dbReference type="SAM" id="SignalP"/>
    </source>
</evidence>
<dbReference type="Proteomes" id="UP000245910">
    <property type="component" value="Chromosome II"/>
</dbReference>
<dbReference type="KEGG" id="fvn:FVRRES_04607"/>
<keyword evidence="3" id="KW-1185">Reference proteome</keyword>
<name>A0A2L2T5A0_9HYPO</name>
<proteinExistence type="predicted"/>
<evidence type="ECO:0000313" key="2">
    <source>
        <dbReference type="EMBL" id="CEI60171.1"/>
    </source>
</evidence>